<protein>
    <submittedName>
        <fullName evidence="1">Uncharacterized protein</fullName>
    </submittedName>
</protein>
<proteinExistence type="predicted"/>
<keyword evidence="3" id="KW-1185">Reference proteome</keyword>
<reference evidence="2 3" key="1">
    <citation type="submission" date="2014-11" db="EMBL/GenBank/DDBJ databases">
        <title>Comparative genomic analysis of Cryptosporidium hominis reveals occurrence of genetic recombination in virulent subtypes.</title>
        <authorList>
            <person name="Guo Y."/>
            <person name="Tang K."/>
            <person name="Frace M."/>
            <person name="Li N."/>
            <person name="Roellig D.M."/>
            <person name="Sammons S."/>
            <person name="Knipe K."/>
            <person name="Rowe L."/>
            <person name="Feng Y."/>
            <person name="Xiao L."/>
        </authorList>
    </citation>
    <scope>NUCLEOTIDE SEQUENCE [LARGE SCALE GENOMIC DNA]</scope>
    <source>
        <strain evidence="2">30976</strain>
    </source>
</reference>
<dbReference type="EMBL" id="LN877947">
    <property type="protein sequence ID" value="CUV04101.1"/>
    <property type="molecule type" value="Genomic_DNA"/>
</dbReference>
<evidence type="ECO:0000313" key="2">
    <source>
        <dbReference type="EMBL" id="PPS96943.1"/>
    </source>
</evidence>
<dbReference type="VEuPathDB" id="CryptoDB:ChTU502y2012_411g0025"/>
<reference evidence="1" key="2">
    <citation type="submission" date="2015-08" db="EMBL/GenBank/DDBJ databases">
        <authorList>
            <person name="Babu N.S."/>
            <person name="Beckwith C.J."/>
            <person name="Beseler K.G."/>
            <person name="Brison A."/>
            <person name="Carone J.V."/>
            <person name="Caskin T.P."/>
            <person name="Diamond M."/>
            <person name="Durham M.E."/>
            <person name="Foxe J.M."/>
            <person name="Go M."/>
            <person name="Henderson B.A."/>
            <person name="Jones I.B."/>
            <person name="McGettigan J.A."/>
            <person name="Micheletti S.J."/>
            <person name="Nasrallah M.E."/>
            <person name="Ortiz D."/>
            <person name="Piller C.R."/>
            <person name="Privatt S.R."/>
            <person name="Schneider S.L."/>
            <person name="Sharp S."/>
            <person name="Smith T.C."/>
            <person name="Stanton J.D."/>
            <person name="Ullery H.E."/>
            <person name="Wilson R.J."/>
            <person name="Serrano M.G."/>
            <person name="Buck G."/>
            <person name="Lee V."/>
            <person name="Wang Y."/>
            <person name="Carvalho R."/>
            <person name="Voegtly L."/>
            <person name="Shi R."/>
            <person name="Duckworth R."/>
            <person name="Johnson A."/>
            <person name="Loviza R."/>
            <person name="Walstead R."/>
            <person name="Shah Z."/>
            <person name="Kiflezghi M."/>
            <person name="Wade K."/>
            <person name="Ball S.L."/>
            <person name="Bradley K.W."/>
            <person name="Asai D.J."/>
            <person name="Bowman C.A."/>
            <person name="Russell D.A."/>
            <person name="Pope W.H."/>
            <person name="Jacobs-Sera D."/>
            <person name="Hendrix R.W."/>
            <person name="Hatfull G.F."/>
        </authorList>
    </citation>
    <scope>NUCLEOTIDE SEQUENCE [LARGE SCALE GENOMIC DNA]</scope>
</reference>
<evidence type="ECO:0000313" key="1">
    <source>
        <dbReference type="EMBL" id="CUV04101.1"/>
    </source>
</evidence>
<dbReference type="AlphaFoldDB" id="A0A0S4TCU8"/>
<dbReference type="Proteomes" id="UP001429100">
    <property type="component" value="Unassembled WGS sequence"/>
</dbReference>
<accession>A0A0S4TCU8</accession>
<evidence type="ECO:0000313" key="3">
    <source>
        <dbReference type="Proteomes" id="UP001429100"/>
    </source>
</evidence>
<dbReference type="VEuPathDB" id="CryptoDB:Chro.10183"/>
<reference evidence="2 3" key="3">
    <citation type="submission" date="2017-10" db="EMBL/GenBank/DDBJ databases">
        <title>Consistent, comparative and evidence-based genome annotation and re-annotation for the closely-related species, Cryptosporidium parvum, C. hominis and C. tyzzeri.</title>
        <authorList>
            <person name="Baptista R.P."/>
            <person name="Li Y."/>
            <person name="Sateriale A."/>
            <person name="Striepen B."/>
            <person name="Kissinger J.C."/>
        </authorList>
    </citation>
    <scope>NUCLEOTIDE SEQUENCE [LARGE SCALE GENOMIC DNA]</scope>
    <source>
        <strain evidence="2">30976</strain>
    </source>
</reference>
<organism evidence="1">
    <name type="scientific">Cryptosporidium hominis</name>
    <dbReference type="NCBI Taxonomy" id="237895"/>
    <lineage>
        <taxon>Eukaryota</taxon>
        <taxon>Sar</taxon>
        <taxon>Alveolata</taxon>
        <taxon>Apicomplexa</taxon>
        <taxon>Conoidasida</taxon>
        <taxon>Coccidia</taxon>
        <taxon>Eucoccidiorida</taxon>
        <taxon>Eimeriorina</taxon>
        <taxon>Cryptosporidiidae</taxon>
        <taxon>Cryptosporidium</taxon>
    </lineage>
</organism>
<dbReference type="VEuPathDB" id="CryptoDB:GY17_00001163"/>
<name>A0A0S4TCU8_CRYHO</name>
<dbReference type="VEuPathDB" id="CryptoDB:CHUDEA1_1590"/>
<gene>
    <name evidence="1" type="ORF">CHUDEA1_1590</name>
    <name evidence="2" type="ORF">GY17_00001163</name>
</gene>
<dbReference type="Proteomes" id="UP000199752">
    <property type="component" value="Chromosome 1"/>
</dbReference>
<dbReference type="EMBL" id="JTAI01000044">
    <property type="protein sequence ID" value="PPS96943.1"/>
    <property type="molecule type" value="Genomic_DNA"/>
</dbReference>
<sequence length="192" mass="22668">MLSISPIRENKKGVLRMPNSEVKERSKPKCSVAFCETVEFRTVYVTKQERLGQFYDLTHWDFINEDNQEHTQNLIADFAATCIPLKDSDESTGNRKIKRLFWNYNDENCCNNFTISWLNSCSNEESSFSTEMDQDSIFHHFEDSYSNEIEYDQQDVTFQEFDADFNCEEFEDSVDDDYFIESEEISISISYK</sequence>